<dbReference type="GO" id="GO:0006508">
    <property type="term" value="P:proteolysis"/>
    <property type="evidence" value="ECO:0007669"/>
    <property type="project" value="InterPro"/>
</dbReference>
<dbReference type="Proteomes" id="UP000275137">
    <property type="component" value="Unassembled WGS sequence"/>
</dbReference>
<evidence type="ECO:0000313" key="3">
    <source>
        <dbReference type="Proteomes" id="UP000275137"/>
    </source>
</evidence>
<dbReference type="GO" id="GO:0005524">
    <property type="term" value="F:ATP binding"/>
    <property type="evidence" value="ECO:0007669"/>
    <property type="project" value="InterPro"/>
</dbReference>
<dbReference type="GO" id="GO:0004252">
    <property type="term" value="F:serine-type endopeptidase activity"/>
    <property type="evidence" value="ECO:0007669"/>
    <property type="project" value="InterPro"/>
</dbReference>
<dbReference type="PANTHER" id="PTHR10046">
    <property type="entry name" value="ATP DEPENDENT LON PROTEASE FAMILY MEMBER"/>
    <property type="match status" value="1"/>
</dbReference>
<evidence type="ECO:0000313" key="2">
    <source>
        <dbReference type="EMBL" id="ROH85421.1"/>
    </source>
</evidence>
<sequence>MPGAYRFEIQTIPGGGKFSVSGNGSKESAKIAFDYFKANANRVSGSIKVSEADFHLQIVDLQNQGSPDATILSTFIALCSVALAKPLQSQMVVTGDMSLGGTITQTRSLAETLQIAFDAGAKRILLPMSSAVDIPTVPSELFAKFQISFYSDPVDAAYKAIGVD</sequence>
<keyword evidence="3" id="KW-1185">Reference proteome</keyword>
<dbReference type="GO" id="GO:0004176">
    <property type="term" value="F:ATP-dependent peptidase activity"/>
    <property type="evidence" value="ECO:0007669"/>
    <property type="project" value="InterPro"/>
</dbReference>
<dbReference type="SUPFAM" id="SSF54211">
    <property type="entry name" value="Ribosomal protein S5 domain 2-like"/>
    <property type="match status" value="1"/>
</dbReference>
<dbReference type="GO" id="GO:0030163">
    <property type="term" value="P:protein catabolic process"/>
    <property type="evidence" value="ECO:0007669"/>
    <property type="project" value="InterPro"/>
</dbReference>
<feature type="domain" description="Lon proteolytic" evidence="1">
    <location>
        <begin position="8"/>
        <end position="151"/>
    </location>
</feature>
<protein>
    <recommendedName>
        <fullName evidence="1">Lon proteolytic domain-containing protein</fullName>
    </recommendedName>
</protein>
<dbReference type="InterPro" id="IPR020568">
    <property type="entry name" value="Ribosomal_Su5_D2-typ_SF"/>
</dbReference>
<reference evidence="2 3" key="1">
    <citation type="submission" date="2018-10" db="EMBL/GenBank/DDBJ databases">
        <authorList>
            <person name="Chen W.-M."/>
        </authorList>
    </citation>
    <scope>NUCLEOTIDE SEQUENCE [LARGE SCALE GENOMIC DNA]</scope>
    <source>
        <strain evidence="2 3">H-5</strain>
    </source>
</reference>
<dbReference type="AlphaFoldDB" id="A0A3N0UYU4"/>
<dbReference type="Gene3D" id="3.30.230.10">
    <property type="match status" value="1"/>
</dbReference>
<comment type="caution">
    <text evidence="2">The sequence shown here is derived from an EMBL/GenBank/DDBJ whole genome shotgun (WGS) entry which is preliminary data.</text>
</comment>
<name>A0A3N0UYU4_9PROT</name>
<gene>
    <name evidence="2" type="ORF">ED236_09490</name>
</gene>
<dbReference type="InterPro" id="IPR008269">
    <property type="entry name" value="Lon_proteolytic"/>
</dbReference>
<accession>A0A3N0UYU4</accession>
<dbReference type="InterPro" id="IPR027065">
    <property type="entry name" value="Lon_Prtase"/>
</dbReference>
<evidence type="ECO:0000259" key="1">
    <source>
        <dbReference type="Pfam" id="PF05362"/>
    </source>
</evidence>
<dbReference type="EMBL" id="RJVP01000005">
    <property type="protein sequence ID" value="ROH85421.1"/>
    <property type="molecule type" value="Genomic_DNA"/>
</dbReference>
<organism evidence="2 3">
    <name type="scientific">Pseudomethylobacillus aquaticus</name>
    <dbReference type="NCBI Taxonomy" id="2676064"/>
    <lineage>
        <taxon>Bacteria</taxon>
        <taxon>Pseudomonadati</taxon>
        <taxon>Pseudomonadota</taxon>
        <taxon>Betaproteobacteria</taxon>
        <taxon>Nitrosomonadales</taxon>
        <taxon>Methylophilaceae</taxon>
        <taxon>Pseudomethylobacillus</taxon>
    </lineage>
</organism>
<dbReference type="Pfam" id="PF05362">
    <property type="entry name" value="Lon_C"/>
    <property type="match status" value="1"/>
</dbReference>
<dbReference type="InterPro" id="IPR014721">
    <property type="entry name" value="Ribsml_uS5_D2-typ_fold_subgr"/>
</dbReference>
<proteinExistence type="predicted"/>